<evidence type="ECO:0000256" key="2">
    <source>
        <dbReference type="ARBA" id="ARBA00022801"/>
    </source>
</evidence>
<dbReference type="InterPro" id="IPR012337">
    <property type="entry name" value="RNaseH-like_sf"/>
</dbReference>
<dbReference type="Gene3D" id="3.30.420.10">
    <property type="entry name" value="Ribonuclease H-like superfamily/Ribonuclease H"/>
    <property type="match status" value="1"/>
</dbReference>
<dbReference type="InterPro" id="IPR022894">
    <property type="entry name" value="Oligoribonuclease"/>
</dbReference>
<dbReference type="SMART" id="SM00479">
    <property type="entry name" value="EXOIII"/>
    <property type="match status" value="1"/>
</dbReference>
<dbReference type="Pfam" id="PF00929">
    <property type="entry name" value="RNase_T"/>
    <property type="match status" value="1"/>
</dbReference>
<dbReference type="InterPro" id="IPR013520">
    <property type="entry name" value="Ribonucl_H"/>
</dbReference>
<protein>
    <submittedName>
        <fullName evidence="5">Oligoribonuclease</fullName>
        <ecNumber evidence="5">3.1.-.-</ecNumber>
    </submittedName>
</protein>
<dbReference type="Proteomes" id="UP000279760">
    <property type="component" value="Chromosome 1"/>
</dbReference>
<evidence type="ECO:0000259" key="4">
    <source>
        <dbReference type="SMART" id="SM00479"/>
    </source>
</evidence>
<dbReference type="SUPFAM" id="SSF53098">
    <property type="entry name" value="Ribonuclease H-like"/>
    <property type="match status" value="1"/>
</dbReference>
<dbReference type="NCBIfam" id="NF003765">
    <property type="entry name" value="PRK05359.1"/>
    <property type="match status" value="1"/>
</dbReference>
<dbReference type="CDD" id="cd06135">
    <property type="entry name" value="Orn"/>
    <property type="match status" value="1"/>
</dbReference>
<evidence type="ECO:0000313" key="5">
    <source>
        <dbReference type="EMBL" id="AYV20467.1"/>
    </source>
</evidence>
<proteinExistence type="predicted"/>
<evidence type="ECO:0000256" key="3">
    <source>
        <dbReference type="ARBA" id="ARBA00022839"/>
    </source>
</evidence>
<sequence>MSINLLFLDYETGGLNGRLENGQLGMNYYPIFEVALIVTDSQLNVVGEPLRLVIHQDDEMISRTSEWALNTHTKSGLLDEVRASSLTLQDAEKTVIAHLKTLGIEKYDRKAKTGAILAGSSVTFDRTYMMCQMPELTEYLHYRQLDVSALNLAVRMFKPEVESFVSKQYLHKALDDIQETIDELKVYKEHLFK</sequence>
<keyword evidence="3" id="KW-0269">Exonuclease</keyword>
<name>A0A3G4V6Q8_9VIBR</name>
<accession>A0A3G4V6Q8</accession>
<dbReference type="GO" id="GO:0000175">
    <property type="term" value="F:3'-5'-RNA exonuclease activity"/>
    <property type="evidence" value="ECO:0007669"/>
    <property type="project" value="InterPro"/>
</dbReference>
<reference evidence="5 6" key="1">
    <citation type="submission" date="2018-11" db="EMBL/GenBank/DDBJ databases">
        <title>Complete Genome Sequence of Vbrio mediterranei 117-T6: a Potential Pathogen Bacteria Isolated from the Conchocelis of Pyropia.</title>
        <authorList>
            <person name="Liu Q."/>
        </authorList>
    </citation>
    <scope>NUCLEOTIDE SEQUENCE [LARGE SCALE GENOMIC DNA]</scope>
    <source>
        <strain evidence="5 6">117-T6</strain>
    </source>
</reference>
<dbReference type="AlphaFoldDB" id="A0A3G4V6Q8"/>
<dbReference type="GO" id="GO:0003676">
    <property type="term" value="F:nucleic acid binding"/>
    <property type="evidence" value="ECO:0007669"/>
    <property type="project" value="InterPro"/>
</dbReference>
<organism evidence="5 6">
    <name type="scientific">Vibrio mediterranei</name>
    <dbReference type="NCBI Taxonomy" id="689"/>
    <lineage>
        <taxon>Bacteria</taxon>
        <taxon>Pseudomonadati</taxon>
        <taxon>Pseudomonadota</taxon>
        <taxon>Gammaproteobacteria</taxon>
        <taxon>Vibrionales</taxon>
        <taxon>Vibrionaceae</taxon>
        <taxon>Vibrio</taxon>
    </lineage>
</organism>
<gene>
    <name evidence="5" type="ORF">ECB94_03735</name>
</gene>
<evidence type="ECO:0000313" key="6">
    <source>
        <dbReference type="Proteomes" id="UP000279760"/>
    </source>
</evidence>
<evidence type="ECO:0000256" key="1">
    <source>
        <dbReference type="ARBA" id="ARBA00022722"/>
    </source>
</evidence>
<dbReference type="RefSeq" id="WP_124940015.1">
    <property type="nucleotide sequence ID" value="NZ_CP033577.1"/>
</dbReference>
<keyword evidence="1" id="KW-0540">Nuclease</keyword>
<dbReference type="EC" id="3.1.-.-" evidence="5"/>
<feature type="domain" description="Exonuclease" evidence="4">
    <location>
        <begin position="4"/>
        <end position="193"/>
    </location>
</feature>
<dbReference type="InterPro" id="IPR036397">
    <property type="entry name" value="RNaseH_sf"/>
</dbReference>
<keyword evidence="2 5" id="KW-0378">Hydrolase</keyword>
<dbReference type="GO" id="GO:0006259">
    <property type="term" value="P:DNA metabolic process"/>
    <property type="evidence" value="ECO:0007669"/>
    <property type="project" value="UniProtKB-ARBA"/>
</dbReference>
<dbReference type="EMBL" id="CP033577">
    <property type="protein sequence ID" value="AYV20467.1"/>
    <property type="molecule type" value="Genomic_DNA"/>
</dbReference>